<dbReference type="OrthoDB" id="10062876at2759"/>
<dbReference type="InterPro" id="IPR002293">
    <property type="entry name" value="AA/rel_permease1"/>
</dbReference>
<dbReference type="Gene3D" id="1.20.1740.10">
    <property type="entry name" value="Amino acid/polyamine transporter I"/>
    <property type="match status" value="1"/>
</dbReference>
<dbReference type="PANTHER" id="PTHR11785:SF353">
    <property type="entry name" value="METHIONINE TRANSPORTER (EUROFUNG)"/>
    <property type="match status" value="1"/>
</dbReference>
<evidence type="ECO:0000256" key="2">
    <source>
        <dbReference type="ARBA" id="ARBA00022692"/>
    </source>
</evidence>
<feature type="transmembrane region" description="Helical" evidence="5">
    <location>
        <begin position="458"/>
        <end position="477"/>
    </location>
</feature>
<dbReference type="GO" id="GO:0015179">
    <property type="term" value="F:L-amino acid transmembrane transporter activity"/>
    <property type="evidence" value="ECO:0007669"/>
    <property type="project" value="TreeGrafter"/>
</dbReference>
<feature type="transmembrane region" description="Helical" evidence="5">
    <location>
        <begin position="379"/>
        <end position="398"/>
    </location>
</feature>
<feature type="transmembrane region" description="Helical" evidence="5">
    <location>
        <begin position="106"/>
        <end position="132"/>
    </location>
</feature>
<feature type="transmembrane region" description="Helical" evidence="5">
    <location>
        <begin position="292"/>
        <end position="311"/>
    </location>
</feature>
<keyword evidence="4 5" id="KW-0472">Membrane</keyword>
<reference evidence="6 7" key="1">
    <citation type="submission" date="2018-06" db="EMBL/GenBank/DDBJ databases">
        <title>Comparative genomics reveals the genomic features of Rhizophagus irregularis, R. cerebriforme, R. diaphanum and Gigaspora rosea, and their symbiotic lifestyle signature.</title>
        <authorList>
            <person name="Morin E."/>
            <person name="San Clemente H."/>
            <person name="Chen E.C.H."/>
            <person name="De La Providencia I."/>
            <person name="Hainaut M."/>
            <person name="Kuo A."/>
            <person name="Kohler A."/>
            <person name="Murat C."/>
            <person name="Tang N."/>
            <person name="Roy S."/>
            <person name="Loubradou J."/>
            <person name="Henrissat B."/>
            <person name="Grigoriev I.V."/>
            <person name="Corradi N."/>
            <person name="Roux C."/>
            <person name="Martin F.M."/>
        </authorList>
    </citation>
    <scope>NUCLEOTIDE SEQUENCE [LARGE SCALE GENOMIC DNA]</scope>
    <source>
        <strain evidence="6 7">DAOM 227022</strain>
    </source>
</reference>
<sequence>MSLMDETDPEMNGEIVKKSGLLGVVYGIGMNINGIIGSGIVTSPGIIWKAVKSPKIVLFLWLVGGIVSMSGSLSYVELGVTHKVSGGEIKYLETAYPNPKFMMSHLFSFMFIFAIQPGIISAVLQSAAQYFWYTIKGYRYDDDIRQVMNGWHLPFSPFWFIKLIAVGFLFIITIYHMLSNRWANYINQTLAIIKLTTYSIIAIAGIYRLITNWSIMFSYDGWNNLNYSLDEFRNVEKKLIYSNSISVVIVIIVYLLVNVAFISVVPASSIDSNLDETIAATFFRQLFGESEVIVRIFTALVVLSVMGTAAVEVWSGSRVIVTAANSRFFPRYSQELGTLNNHFDTPVNALFAQFIWCTFIILIVGSSFTLTTFELFSTFAMYSYWIFYFATGIGLLLIRRRKRNQTFKVPLFIATIFILTGLFILIFSFVVDDRCPEAMKLDLSSCDEYSKKERIQQLSPIFISYGSLLFLLIYYWCKVQLYG</sequence>
<feature type="transmembrane region" description="Helical" evidence="5">
    <location>
        <begin position="240"/>
        <end position="265"/>
    </location>
</feature>
<feature type="transmembrane region" description="Helical" evidence="5">
    <location>
        <begin position="350"/>
        <end position="373"/>
    </location>
</feature>
<evidence type="ECO:0000256" key="5">
    <source>
        <dbReference type="SAM" id="Phobius"/>
    </source>
</evidence>
<dbReference type="PANTHER" id="PTHR11785">
    <property type="entry name" value="AMINO ACID TRANSPORTER"/>
    <property type="match status" value="1"/>
</dbReference>
<feature type="transmembrane region" description="Helical" evidence="5">
    <location>
        <begin position="410"/>
        <end position="431"/>
    </location>
</feature>
<protein>
    <submittedName>
        <fullName evidence="6">Amino acid/polyamine transporter I</fullName>
    </submittedName>
</protein>
<proteinExistence type="predicted"/>
<feature type="transmembrane region" description="Helical" evidence="5">
    <location>
        <begin position="56"/>
        <end position="76"/>
    </location>
</feature>
<comment type="subcellular location">
    <subcellularLocation>
        <location evidence="1">Membrane</location>
        <topology evidence="1">Multi-pass membrane protein</topology>
    </subcellularLocation>
</comment>
<feature type="transmembrane region" description="Helical" evidence="5">
    <location>
        <begin position="20"/>
        <end position="44"/>
    </location>
</feature>
<name>A0A397T0Q4_9GLOM</name>
<keyword evidence="3 5" id="KW-1133">Transmembrane helix</keyword>
<dbReference type="STRING" id="658196.A0A397T0Q4"/>
<keyword evidence="7" id="KW-1185">Reference proteome</keyword>
<evidence type="ECO:0000256" key="1">
    <source>
        <dbReference type="ARBA" id="ARBA00004141"/>
    </source>
</evidence>
<dbReference type="Proteomes" id="UP000265703">
    <property type="component" value="Unassembled WGS sequence"/>
</dbReference>
<gene>
    <name evidence="6" type="ORF">C1645_804972</name>
</gene>
<comment type="caution">
    <text evidence="6">The sequence shown here is derived from an EMBL/GenBank/DDBJ whole genome shotgun (WGS) entry which is preliminary data.</text>
</comment>
<dbReference type="PIRSF" id="PIRSF006060">
    <property type="entry name" value="AA_transporter"/>
    <property type="match status" value="1"/>
</dbReference>
<evidence type="ECO:0000256" key="4">
    <source>
        <dbReference type="ARBA" id="ARBA00023136"/>
    </source>
</evidence>
<dbReference type="GO" id="GO:0016020">
    <property type="term" value="C:membrane"/>
    <property type="evidence" value="ECO:0007669"/>
    <property type="project" value="UniProtKB-SubCell"/>
</dbReference>
<dbReference type="AlphaFoldDB" id="A0A397T0Q4"/>
<keyword evidence="2 5" id="KW-0812">Transmembrane</keyword>
<evidence type="ECO:0000256" key="3">
    <source>
        <dbReference type="ARBA" id="ARBA00022989"/>
    </source>
</evidence>
<organism evidence="6 7">
    <name type="scientific">Glomus cerebriforme</name>
    <dbReference type="NCBI Taxonomy" id="658196"/>
    <lineage>
        <taxon>Eukaryota</taxon>
        <taxon>Fungi</taxon>
        <taxon>Fungi incertae sedis</taxon>
        <taxon>Mucoromycota</taxon>
        <taxon>Glomeromycotina</taxon>
        <taxon>Glomeromycetes</taxon>
        <taxon>Glomerales</taxon>
        <taxon>Glomeraceae</taxon>
        <taxon>Glomus</taxon>
    </lineage>
</organism>
<dbReference type="Pfam" id="PF13520">
    <property type="entry name" value="AA_permease_2"/>
    <property type="match status" value="2"/>
</dbReference>
<evidence type="ECO:0000313" key="6">
    <source>
        <dbReference type="EMBL" id="RIA91898.1"/>
    </source>
</evidence>
<evidence type="ECO:0000313" key="7">
    <source>
        <dbReference type="Proteomes" id="UP000265703"/>
    </source>
</evidence>
<dbReference type="InterPro" id="IPR050598">
    <property type="entry name" value="AminoAcid_Transporter"/>
</dbReference>
<feature type="transmembrane region" description="Helical" evidence="5">
    <location>
        <begin position="153"/>
        <end position="178"/>
    </location>
</feature>
<dbReference type="EMBL" id="QKYT01000140">
    <property type="protein sequence ID" value="RIA91898.1"/>
    <property type="molecule type" value="Genomic_DNA"/>
</dbReference>
<accession>A0A397T0Q4</accession>